<feature type="transmembrane region" description="Helical" evidence="6">
    <location>
        <begin position="191"/>
        <end position="220"/>
    </location>
</feature>
<keyword evidence="9" id="KW-1185">Reference proteome</keyword>
<dbReference type="Proteomes" id="UP001431209">
    <property type="component" value="Unassembled WGS sequence"/>
</dbReference>
<sequence>MKTITSLIVLSIIFTFVLSRDDGCRFTTSSGVEYDLNGAESSTGYYRIIGKDPTWTGVQAATYINICGPAKIESGLLDVCSYKTSPYYLFRMDTKKKEVTCVSGSLPQIDYVYDTNKGVSITYAPYGPTTDQYRIKTTINLECDEKAANDQITDLVHSSTTYSGIWNIEYTGKSKAACKKSQKDKPGDKNYGAIIGGVVGGVAFVVILVAAAIIIGVVIYKRREKSYQNL</sequence>
<evidence type="ECO:0000256" key="3">
    <source>
        <dbReference type="ARBA" id="ARBA00022729"/>
    </source>
</evidence>
<feature type="chain" id="PRO_5043531359" evidence="7">
    <location>
        <begin position="20"/>
        <end position="230"/>
    </location>
</feature>
<evidence type="ECO:0000256" key="1">
    <source>
        <dbReference type="ARBA" id="ARBA00004167"/>
    </source>
</evidence>
<reference evidence="8 9" key="1">
    <citation type="submission" date="2024-03" db="EMBL/GenBank/DDBJ databases">
        <title>The Acrasis kona genome and developmental transcriptomes reveal deep origins of eukaryotic multicellular pathways.</title>
        <authorList>
            <person name="Sheikh S."/>
            <person name="Fu C.-J."/>
            <person name="Brown M.W."/>
            <person name="Baldauf S.L."/>
        </authorList>
    </citation>
    <scope>NUCLEOTIDE SEQUENCE [LARGE SCALE GENOMIC DNA]</scope>
    <source>
        <strain evidence="8 9">ATCC MYA-3509</strain>
    </source>
</reference>
<keyword evidence="4 6" id="KW-1133">Transmembrane helix</keyword>
<dbReference type="InterPro" id="IPR009011">
    <property type="entry name" value="Man6P_isomerase_rcpt-bd_dom_sf"/>
</dbReference>
<dbReference type="EMBL" id="JAOPGA020001741">
    <property type="protein sequence ID" value="KAL0490996.1"/>
    <property type="molecule type" value="Genomic_DNA"/>
</dbReference>
<proteinExistence type="predicted"/>
<feature type="signal peptide" evidence="7">
    <location>
        <begin position="1"/>
        <end position="19"/>
    </location>
</feature>
<keyword evidence="3 7" id="KW-0732">Signal</keyword>
<organism evidence="8 9">
    <name type="scientific">Acrasis kona</name>
    <dbReference type="NCBI Taxonomy" id="1008807"/>
    <lineage>
        <taxon>Eukaryota</taxon>
        <taxon>Discoba</taxon>
        <taxon>Heterolobosea</taxon>
        <taxon>Tetramitia</taxon>
        <taxon>Eutetramitia</taxon>
        <taxon>Acrasidae</taxon>
        <taxon>Acrasis</taxon>
    </lineage>
</organism>
<protein>
    <submittedName>
        <fullName evidence="8">Uncharacterized protein</fullName>
    </submittedName>
</protein>
<evidence type="ECO:0000313" key="8">
    <source>
        <dbReference type="EMBL" id="KAL0490996.1"/>
    </source>
</evidence>
<evidence type="ECO:0000256" key="7">
    <source>
        <dbReference type="SAM" id="SignalP"/>
    </source>
</evidence>
<gene>
    <name evidence="8" type="ORF">AKO1_002627</name>
</gene>
<dbReference type="AlphaFoldDB" id="A0AAW2ZP98"/>
<dbReference type="SUPFAM" id="SSF50911">
    <property type="entry name" value="Mannose 6-phosphate receptor domain"/>
    <property type="match status" value="1"/>
</dbReference>
<evidence type="ECO:0000256" key="2">
    <source>
        <dbReference type="ARBA" id="ARBA00022692"/>
    </source>
</evidence>
<keyword evidence="2 6" id="KW-0812">Transmembrane</keyword>
<dbReference type="GO" id="GO:0016020">
    <property type="term" value="C:membrane"/>
    <property type="evidence" value="ECO:0007669"/>
    <property type="project" value="UniProtKB-SubCell"/>
</dbReference>
<evidence type="ECO:0000313" key="9">
    <source>
        <dbReference type="Proteomes" id="UP001431209"/>
    </source>
</evidence>
<dbReference type="Pfam" id="PF09451">
    <property type="entry name" value="ATG27"/>
    <property type="match status" value="1"/>
</dbReference>
<evidence type="ECO:0000256" key="5">
    <source>
        <dbReference type="ARBA" id="ARBA00023136"/>
    </source>
</evidence>
<dbReference type="InterPro" id="IPR018939">
    <property type="entry name" value="Autophagy-rel_prot_27"/>
</dbReference>
<evidence type="ECO:0000256" key="6">
    <source>
        <dbReference type="SAM" id="Phobius"/>
    </source>
</evidence>
<comment type="subcellular location">
    <subcellularLocation>
        <location evidence="1">Membrane</location>
        <topology evidence="1">Single-pass membrane protein</topology>
    </subcellularLocation>
</comment>
<comment type="caution">
    <text evidence="8">The sequence shown here is derived from an EMBL/GenBank/DDBJ whole genome shotgun (WGS) entry which is preliminary data.</text>
</comment>
<accession>A0AAW2ZP98</accession>
<evidence type="ECO:0000256" key="4">
    <source>
        <dbReference type="ARBA" id="ARBA00022989"/>
    </source>
</evidence>
<name>A0AAW2ZP98_9EUKA</name>
<dbReference type="Gene3D" id="2.70.130.10">
    <property type="entry name" value="Mannose-6-phosphate receptor binding domain"/>
    <property type="match status" value="1"/>
</dbReference>
<keyword evidence="5 6" id="KW-0472">Membrane</keyword>